<dbReference type="Gene3D" id="3.20.20.120">
    <property type="entry name" value="Enolase-like C-terminal domain"/>
    <property type="match status" value="1"/>
</dbReference>
<evidence type="ECO:0000313" key="2">
    <source>
        <dbReference type="EMBL" id="CAB4676652.1"/>
    </source>
</evidence>
<dbReference type="PANTHER" id="PTHR48080">
    <property type="entry name" value="D-GALACTONATE DEHYDRATASE-RELATED"/>
    <property type="match status" value="1"/>
</dbReference>
<feature type="domain" description="Mandelate racemase/muconate lactonizing enzyme C-terminal" evidence="1">
    <location>
        <begin position="149"/>
        <end position="245"/>
    </location>
</feature>
<dbReference type="InterPro" id="IPR036849">
    <property type="entry name" value="Enolase-like_C_sf"/>
</dbReference>
<dbReference type="SUPFAM" id="SSF54826">
    <property type="entry name" value="Enolase N-terminal domain-like"/>
    <property type="match status" value="1"/>
</dbReference>
<evidence type="ECO:0000313" key="3">
    <source>
        <dbReference type="EMBL" id="CAB4709758.1"/>
    </source>
</evidence>
<accession>A0A6J6MRX8</accession>
<dbReference type="InterPro" id="IPR029017">
    <property type="entry name" value="Enolase-like_N"/>
</dbReference>
<dbReference type="GO" id="GO:0009063">
    <property type="term" value="P:amino acid catabolic process"/>
    <property type="evidence" value="ECO:0007669"/>
    <property type="project" value="InterPro"/>
</dbReference>
<evidence type="ECO:0000313" key="4">
    <source>
        <dbReference type="EMBL" id="CAB4825711.1"/>
    </source>
</evidence>
<dbReference type="Gene3D" id="3.30.390.10">
    <property type="entry name" value="Enolase-like, N-terminal domain"/>
    <property type="match status" value="1"/>
</dbReference>
<dbReference type="EMBL" id="CAEZXD010000017">
    <property type="protein sequence ID" value="CAB4676652.1"/>
    <property type="molecule type" value="Genomic_DNA"/>
</dbReference>
<dbReference type="EMBL" id="CAFBMA010000010">
    <property type="protein sequence ID" value="CAB4899335.1"/>
    <property type="molecule type" value="Genomic_DNA"/>
</dbReference>
<dbReference type="InterPro" id="IPR018110">
    <property type="entry name" value="Mandel_Rmase/mucon_lact_enz_CS"/>
</dbReference>
<evidence type="ECO:0000313" key="7">
    <source>
        <dbReference type="EMBL" id="CAB5032248.1"/>
    </source>
</evidence>
<evidence type="ECO:0000259" key="1">
    <source>
        <dbReference type="SMART" id="SM00922"/>
    </source>
</evidence>
<proteinExistence type="predicted"/>
<evidence type="ECO:0000313" key="6">
    <source>
        <dbReference type="EMBL" id="CAB4966943.1"/>
    </source>
</evidence>
<gene>
    <name evidence="2" type="ORF">UFOPK2343_00770</name>
    <name evidence="3" type="ORF">UFOPK2652_00720</name>
    <name evidence="4" type="ORF">UFOPK3128_01131</name>
    <name evidence="5" type="ORF">UFOPK3511_00946</name>
    <name evidence="6" type="ORF">UFOPK3880_01064</name>
    <name evidence="7" type="ORF">UFOPK4146_01126</name>
</gene>
<dbReference type="AlphaFoldDB" id="A0A6J6MRX8"/>
<dbReference type="PROSITE" id="PS00909">
    <property type="entry name" value="MR_MLE_2"/>
    <property type="match status" value="1"/>
</dbReference>
<dbReference type="InterPro" id="IPR034593">
    <property type="entry name" value="DgoD-like"/>
</dbReference>
<dbReference type="SFLD" id="SFLDG00179">
    <property type="entry name" value="mandelate_racemase"/>
    <property type="match status" value="1"/>
</dbReference>
<dbReference type="Pfam" id="PF13378">
    <property type="entry name" value="MR_MLE_C"/>
    <property type="match status" value="1"/>
</dbReference>
<dbReference type="SMART" id="SM00922">
    <property type="entry name" value="MR_MLE"/>
    <property type="match status" value="1"/>
</dbReference>
<dbReference type="EMBL" id="CAEZYD010000008">
    <property type="protein sequence ID" value="CAB4709758.1"/>
    <property type="molecule type" value="Genomic_DNA"/>
</dbReference>
<dbReference type="InterPro" id="IPR013341">
    <property type="entry name" value="Mandelate_racemase_N_dom"/>
</dbReference>
<dbReference type="InterPro" id="IPR029065">
    <property type="entry name" value="Enolase_C-like"/>
</dbReference>
<dbReference type="EMBL" id="CAFBNU010000012">
    <property type="protein sequence ID" value="CAB4966943.1"/>
    <property type="molecule type" value="Genomic_DNA"/>
</dbReference>
<reference evidence="2" key="1">
    <citation type="submission" date="2020-05" db="EMBL/GenBank/DDBJ databases">
        <authorList>
            <person name="Chiriac C."/>
            <person name="Salcher M."/>
            <person name="Ghai R."/>
            <person name="Kavagutti S V."/>
        </authorList>
    </citation>
    <scope>NUCLEOTIDE SEQUENCE</scope>
</reference>
<dbReference type="InterPro" id="IPR013342">
    <property type="entry name" value="Mandelate_racemase_C"/>
</dbReference>
<dbReference type="CDD" id="cd03316">
    <property type="entry name" value="MR_like"/>
    <property type="match status" value="1"/>
</dbReference>
<name>A0A6J6MRX8_9ZZZZ</name>
<evidence type="ECO:0000313" key="5">
    <source>
        <dbReference type="EMBL" id="CAB4899335.1"/>
    </source>
</evidence>
<protein>
    <submittedName>
        <fullName evidence="2">Unannotated protein</fullName>
    </submittedName>
</protein>
<dbReference type="EMBL" id="CAFAAZ010000012">
    <property type="protein sequence ID" value="CAB4825711.1"/>
    <property type="molecule type" value="Genomic_DNA"/>
</dbReference>
<sequence length="401" mass="44613">MKITNLKTTIVAVPQKRQYKSSWRRIGQGFSHQVSVIVEVETDEGLVGIGESPVVFAGDPQVTVVMLEAVKKLIVGRDPLEHDILRYEIYAETLMAHLGTQGMSWALSGLDMALWDLVGKIFNQPLHKIWGNAWRTQSPFYADIPPAEPEVMAEEAKEWISKGFRTLYFKVGFEPSLDVRRMKLIREAVGDEPRIRVDANQAWSPGAAKRIIKRMEEFSPEYIEQPVLASNLEDMAAVRQSVSVPILAHEASLSVDGSLNVIKHAAADALQLDPRFDSGINGARTAATLAQVAGLPVVTHTFGELGVATAAVLQLHAAYPNFILDNQTYYWNLEDDIIEGGLMKFEGPYLQVPQGPGLGVTLDRERMDKYAHVYTTSKGSSIQKGDNDSHYDRNYILRPRV</sequence>
<dbReference type="SUPFAM" id="SSF51604">
    <property type="entry name" value="Enolase C-terminal domain-like"/>
    <property type="match status" value="1"/>
</dbReference>
<organism evidence="2">
    <name type="scientific">freshwater metagenome</name>
    <dbReference type="NCBI Taxonomy" id="449393"/>
    <lineage>
        <taxon>unclassified sequences</taxon>
        <taxon>metagenomes</taxon>
        <taxon>ecological metagenomes</taxon>
    </lineage>
</organism>
<dbReference type="EMBL" id="CAFBPT010000010">
    <property type="protein sequence ID" value="CAB5032248.1"/>
    <property type="molecule type" value="Genomic_DNA"/>
</dbReference>
<dbReference type="Pfam" id="PF02746">
    <property type="entry name" value="MR_MLE_N"/>
    <property type="match status" value="1"/>
</dbReference>
<dbReference type="SFLD" id="SFLDS00001">
    <property type="entry name" value="Enolase"/>
    <property type="match status" value="1"/>
</dbReference>